<evidence type="ECO:0000256" key="2">
    <source>
        <dbReference type="ARBA" id="ARBA00023134"/>
    </source>
</evidence>
<keyword evidence="2" id="KW-0342">GTP-binding</keyword>
<dbReference type="GO" id="GO:0005525">
    <property type="term" value="F:GTP binding"/>
    <property type="evidence" value="ECO:0007669"/>
    <property type="project" value="UniProtKB-KW"/>
</dbReference>
<dbReference type="GO" id="GO:0005739">
    <property type="term" value="C:mitochondrion"/>
    <property type="evidence" value="ECO:0007669"/>
    <property type="project" value="TreeGrafter"/>
</dbReference>
<name>A0AAW0EZ98_9TRYP</name>
<keyword evidence="1" id="KW-0547">Nucleotide-binding</keyword>
<dbReference type="SUPFAM" id="SSF52540">
    <property type="entry name" value="P-loop containing nucleoside triphosphate hydrolases"/>
    <property type="match status" value="1"/>
</dbReference>
<evidence type="ECO:0000256" key="3">
    <source>
        <dbReference type="SAM" id="MobiDB-lite"/>
    </source>
</evidence>
<dbReference type="AlphaFoldDB" id="A0AAW0EZ98"/>
<dbReference type="EMBL" id="JAECZO010000148">
    <property type="protein sequence ID" value="KAK7198395.1"/>
    <property type="molecule type" value="Genomic_DNA"/>
</dbReference>
<evidence type="ECO:0000259" key="4">
    <source>
        <dbReference type="Pfam" id="PF01926"/>
    </source>
</evidence>
<accession>A0AAW0EZ98</accession>
<feature type="region of interest" description="Disordered" evidence="3">
    <location>
        <begin position="352"/>
        <end position="386"/>
    </location>
</feature>
<dbReference type="InterPro" id="IPR006073">
    <property type="entry name" value="GTP-bd"/>
</dbReference>
<dbReference type="InterPro" id="IPR027417">
    <property type="entry name" value="P-loop_NTPase"/>
</dbReference>
<keyword evidence="6" id="KW-1185">Reference proteome</keyword>
<dbReference type="PANTHER" id="PTHR45782:SF4">
    <property type="entry name" value="MITOCHONDRIAL RIBOSOME-ASSOCIATED GTPASE 1"/>
    <property type="match status" value="1"/>
</dbReference>
<evidence type="ECO:0000313" key="6">
    <source>
        <dbReference type="Proteomes" id="UP001430356"/>
    </source>
</evidence>
<sequence>MRRSVQRCNVFDPAFMRKVKRTLNAYKGSMDTSAKKTMSREAFVDIDDKGAAWYLGHMQSASTMLADKVKDADFVLEIRDARLPFTTENPNIRRLTAGKPRLIIFNKAELSNEDSNRAIQEHYEQNGAFALFTSAERCWKDVVEAVQRFTTHILPPLPYKTVAHIGLVVGMPNVGKSTLINSLRLAHEYQFHREDFRRSRAPETVSITPGTTRGMKLVPLSKDPPVVLYDTPGLTLPGCFTKESGLKLAACGIIPTNDVSLPQGMVARYIYDILVASGASEHMAECLHLSRVPISFDDCIAMICERSGTSAQTDMGNLDPVRAHRFFVHDFTMGNLGKITLDVLPRRMLRTTQPPSATPLLQSSSSAAGTSDADAAGGPDAGDDDNAYVWTHHVQTSDVVDRYPDHMRDVLETLRGTIRDDAVTRPRHGASHAARGPSAADNIVISRKKGPISRATAFDERLKRHTRLAPGR</sequence>
<evidence type="ECO:0000313" key="5">
    <source>
        <dbReference type="EMBL" id="KAK7198395.1"/>
    </source>
</evidence>
<dbReference type="InterPro" id="IPR023179">
    <property type="entry name" value="GTP-bd_ortho_bundle_sf"/>
</dbReference>
<reference evidence="5 6" key="1">
    <citation type="journal article" date="2021" name="MBio">
        <title>A New Model Trypanosomatid, Novymonas esmeraldas: Genomic Perception of Its 'Candidatus Pandoraea novymonadis' Endosymbiont.</title>
        <authorList>
            <person name="Zakharova A."/>
            <person name="Saura A."/>
            <person name="Butenko A."/>
            <person name="Podesvova L."/>
            <person name="Warmusova S."/>
            <person name="Kostygov A.Y."/>
            <person name="Nenarokova A."/>
            <person name="Lukes J."/>
            <person name="Opperdoes F.R."/>
            <person name="Yurchenko V."/>
        </authorList>
    </citation>
    <scope>NUCLEOTIDE SEQUENCE [LARGE SCALE GENOMIC DNA]</scope>
    <source>
        <strain evidence="5 6">E262AT.01</strain>
    </source>
</reference>
<dbReference type="CDD" id="cd01856">
    <property type="entry name" value="YlqF"/>
    <property type="match status" value="1"/>
</dbReference>
<dbReference type="Gene3D" id="1.10.1580.10">
    <property type="match status" value="1"/>
</dbReference>
<feature type="compositionally biased region" description="Polar residues" evidence="3">
    <location>
        <begin position="352"/>
        <end position="362"/>
    </location>
</feature>
<dbReference type="Pfam" id="PF01926">
    <property type="entry name" value="MMR_HSR1"/>
    <property type="match status" value="1"/>
</dbReference>
<protein>
    <submittedName>
        <fullName evidence="5">GTP-binding protein</fullName>
    </submittedName>
</protein>
<feature type="compositionally biased region" description="Low complexity" evidence="3">
    <location>
        <begin position="363"/>
        <end position="378"/>
    </location>
</feature>
<dbReference type="GO" id="GO:0032543">
    <property type="term" value="P:mitochondrial translation"/>
    <property type="evidence" value="ECO:0007669"/>
    <property type="project" value="TreeGrafter"/>
</dbReference>
<organism evidence="5 6">
    <name type="scientific">Novymonas esmeraldas</name>
    <dbReference type="NCBI Taxonomy" id="1808958"/>
    <lineage>
        <taxon>Eukaryota</taxon>
        <taxon>Discoba</taxon>
        <taxon>Euglenozoa</taxon>
        <taxon>Kinetoplastea</taxon>
        <taxon>Metakinetoplastina</taxon>
        <taxon>Trypanosomatida</taxon>
        <taxon>Trypanosomatidae</taxon>
        <taxon>Novymonas</taxon>
    </lineage>
</organism>
<comment type="caution">
    <text evidence="5">The sequence shown here is derived from an EMBL/GenBank/DDBJ whole genome shotgun (WGS) entry which is preliminary data.</text>
</comment>
<feature type="domain" description="G" evidence="4">
    <location>
        <begin position="168"/>
        <end position="237"/>
    </location>
</feature>
<proteinExistence type="predicted"/>
<dbReference type="PANTHER" id="PTHR45782">
    <property type="entry name" value="MITOCHONDRIAL RIBOSOME-ASSOCIATED GTPASE 1"/>
    <property type="match status" value="1"/>
</dbReference>
<evidence type="ECO:0000256" key="1">
    <source>
        <dbReference type="ARBA" id="ARBA00022741"/>
    </source>
</evidence>
<dbReference type="GO" id="GO:0003924">
    <property type="term" value="F:GTPase activity"/>
    <property type="evidence" value="ECO:0007669"/>
    <property type="project" value="TreeGrafter"/>
</dbReference>
<gene>
    <name evidence="5" type="ORF">NESM_000799100</name>
</gene>
<dbReference type="Proteomes" id="UP001430356">
    <property type="component" value="Unassembled WGS sequence"/>
</dbReference>
<dbReference type="Gene3D" id="3.40.50.300">
    <property type="entry name" value="P-loop containing nucleotide triphosphate hydrolases"/>
    <property type="match status" value="1"/>
</dbReference>